<reference evidence="2" key="1">
    <citation type="journal article" date="2023" name="Nat. Plants">
        <title>Single-cell RNA sequencing provides a high-resolution roadmap for understanding the multicellular compartmentation of specialized metabolism.</title>
        <authorList>
            <person name="Sun S."/>
            <person name="Shen X."/>
            <person name="Li Y."/>
            <person name="Li Y."/>
            <person name="Wang S."/>
            <person name="Li R."/>
            <person name="Zhang H."/>
            <person name="Shen G."/>
            <person name="Guo B."/>
            <person name="Wei J."/>
            <person name="Xu J."/>
            <person name="St-Pierre B."/>
            <person name="Chen S."/>
            <person name="Sun C."/>
        </authorList>
    </citation>
    <scope>NUCLEOTIDE SEQUENCE [LARGE SCALE GENOMIC DNA]</scope>
</reference>
<dbReference type="Proteomes" id="UP001060085">
    <property type="component" value="Linkage Group LG05"/>
</dbReference>
<gene>
    <name evidence="1" type="ORF">M9H77_23317</name>
</gene>
<evidence type="ECO:0000313" key="1">
    <source>
        <dbReference type="EMBL" id="KAI5663994.1"/>
    </source>
</evidence>
<comment type="caution">
    <text evidence="1">The sequence shown here is derived from an EMBL/GenBank/DDBJ whole genome shotgun (WGS) entry which is preliminary data.</text>
</comment>
<accession>A0ACC0ATX9</accession>
<dbReference type="EMBL" id="CM044705">
    <property type="protein sequence ID" value="KAI5663994.1"/>
    <property type="molecule type" value="Genomic_DNA"/>
</dbReference>
<proteinExistence type="predicted"/>
<sequence length="218" mass="23829">MTVEQVGPMPRMSHPQMPESRRNVNREASRPSLGNNGSRCELLAEEASEDDNLVEIQVLQDILGSIPGLTALVRPGPKLVHGDINVGPKLKTGQALKGKGPQKEQIKETAHRPPREVQETQIANDPQSKVVGYNQSRPKDPSQQLGSVQAKTMGKDFSELQSPSGSELFESRPPEGAQQHKRGEGAMNLDEASSRDANYQRETTAPSAHRPAKNIFKT</sequence>
<name>A0ACC0ATX9_CATRO</name>
<organism evidence="1 2">
    <name type="scientific">Catharanthus roseus</name>
    <name type="common">Madagascar periwinkle</name>
    <name type="synonym">Vinca rosea</name>
    <dbReference type="NCBI Taxonomy" id="4058"/>
    <lineage>
        <taxon>Eukaryota</taxon>
        <taxon>Viridiplantae</taxon>
        <taxon>Streptophyta</taxon>
        <taxon>Embryophyta</taxon>
        <taxon>Tracheophyta</taxon>
        <taxon>Spermatophyta</taxon>
        <taxon>Magnoliopsida</taxon>
        <taxon>eudicotyledons</taxon>
        <taxon>Gunneridae</taxon>
        <taxon>Pentapetalae</taxon>
        <taxon>asterids</taxon>
        <taxon>lamiids</taxon>
        <taxon>Gentianales</taxon>
        <taxon>Apocynaceae</taxon>
        <taxon>Rauvolfioideae</taxon>
        <taxon>Vinceae</taxon>
        <taxon>Catharanthinae</taxon>
        <taxon>Catharanthus</taxon>
    </lineage>
</organism>
<protein>
    <submittedName>
        <fullName evidence="1">Uncharacterized protein</fullName>
    </submittedName>
</protein>
<evidence type="ECO:0000313" key="2">
    <source>
        <dbReference type="Proteomes" id="UP001060085"/>
    </source>
</evidence>
<keyword evidence="2" id="KW-1185">Reference proteome</keyword>